<sequence length="1142" mass="129211">MENRVGVSTWQRLLYKYSWEIHMSDQNHFDEERIINAVLSFINAKTWADSKAIVQAHQDDLLTSAAIQVFESLLIRYKDDEKARRLLEDHRSLLRRCQSEGIDAAFTDRLQARPIPDIPPELLDRLRSVQTDAELRELIREHPELLPVIEQIATQSQAPQGSSTDVSDPDELPALLQELQGLNRLSDMPRRVELCQIALGLVNQSAQPELWGGLQVELGNSLAQNPLGHRAENIDLAIEHYNQALEVYTREAFPEKWAGTQNNLANAYSDRIRGERAENIDLAIKHYNQALEVYTREAFPENWAMTRNNLANAYSNRIRGERAENIDLAIEHYNQALEVYTREAFPEKWAGTQNNLAVAYSRCIRGEQAENIELAIDHYNQALEVMTREAFPEDWGMTQNNLAIAYRNRIRGERAENIDLAIEHYNQALKAHTREAFPEQWAGTQNNLAIAYRNRIRGERAENIELAIDHCNQALEVYTREAFPEDWGMTQNNLANAYSDRIRGKRAENIDLAITHYNQALEVRTREAFPEDWAMTQNNLANAYSDRIRGERAENIDLAIDHYNQALEVRTLERFPADRRQTLRNLGDLRFAEQRWEDALADYDGAIEAGNAVLAEAHTEVGRRAEVWETSGLYARSAYCLLKLEQINEAVIRLEDGKTRLLTEALALADADLDMLSVTQRQEMLEAREAVHLLEDEMRLSSDVPGRRSDVELGDLLRRKRACLNELVDTLRVEHPDFMPGGLDLPEILSLVPEGGALVAPLVTSMGSAVIVIPYGAGSVESDHVVLLDSFIEDDLLKLLRGPADETGLGGWMGVYFAFCNEMTEAATKQWLELIEEFTGELWTMLMGPVHQKLQDLNLTEAAPVILMPQGYMGLLPMHAAWRDLDGERRAFIDDYTVTYAPSAYSLSISKGRMQDPSRQKPSLLTVINPTENLDYAPVEGKAMESLFDPADRETLSGRKATKDVVVEKVHGRTYLHFSCHGFYNWQDVMGSGLVLANHDILTLSEIISSLKLDIARLVTLSACETGMTDIKQSPDEFIGLPTGFLQAGAAGVISTLWAVNDAATSLLIKHFYREHLEKGLPPDQALRSAQLWLRGATRKELGETYKSIDHEAYREFVINGDPSDKPYTNPYYWAAFTFTGV</sequence>
<name>A0AC61L5S1_9EURY</name>
<reference evidence="1" key="1">
    <citation type="submission" date="2018-01" db="EMBL/GenBank/DDBJ databases">
        <authorList>
            <person name="Krukenberg V."/>
        </authorList>
    </citation>
    <scope>NUCLEOTIDE SEQUENCE</scope>
    <source>
        <strain evidence="1">E20ANME2</strain>
    </source>
</reference>
<accession>A0AC61L5S1</accession>
<gene>
    <name evidence="1" type="ORF">C4B59_02090</name>
</gene>
<proteinExistence type="predicted"/>
<organism evidence="1 2">
    <name type="scientific">Candidatus Methanogaster sp</name>
    <dbReference type="NCBI Taxonomy" id="3386292"/>
    <lineage>
        <taxon>Archaea</taxon>
        <taxon>Methanobacteriati</taxon>
        <taxon>Methanobacteriota</taxon>
        <taxon>Stenosarchaea group</taxon>
        <taxon>Methanomicrobia</taxon>
        <taxon>Methanosarcinales</taxon>
        <taxon>ANME-2 cluster</taxon>
        <taxon>Candidatus Methanogasteraceae</taxon>
        <taxon>Candidatus Methanogaster</taxon>
    </lineage>
</organism>
<comment type="caution">
    <text evidence="1">The sequence shown here is derived from an EMBL/GenBank/DDBJ whole genome shotgun (WGS) entry which is preliminary data.</text>
</comment>
<dbReference type="Proteomes" id="UP000248329">
    <property type="component" value="Unassembled WGS sequence"/>
</dbReference>
<protein>
    <submittedName>
        <fullName evidence="1">Uncharacterized protein</fullName>
    </submittedName>
</protein>
<dbReference type="EMBL" id="PQXF01000003">
    <property type="protein sequence ID" value="PXF61672.1"/>
    <property type="molecule type" value="Genomic_DNA"/>
</dbReference>
<evidence type="ECO:0000313" key="1">
    <source>
        <dbReference type="EMBL" id="PXF61672.1"/>
    </source>
</evidence>
<evidence type="ECO:0000313" key="2">
    <source>
        <dbReference type="Proteomes" id="UP000248329"/>
    </source>
</evidence>